<organism evidence="12 13">
    <name type="scientific">Geodia barretti</name>
    <name type="common">Barrett's horny sponge</name>
    <dbReference type="NCBI Taxonomy" id="519541"/>
    <lineage>
        <taxon>Eukaryota</taxon>
        <taxon>Metazoa</taxon>
        <taxon>Porifera</taxon>
        <taxon>Demospongiae</taxon>
        <taxon>Heteroscleromorpha</taxon>
        <taxon>Tetractinellida</taxon>
        <taxon>Astrophorina</taxon>
        <taxon>Geodiidae</taxon>
        <taxon>Geodia</taxon>
    </lineage>
</organism>
<dbReference type="Pfam" id="PF14839">
    <property type="entry name" value="DOR"/>
    <property type="match status" value="1"/>
</dbReference>
<dbReference type="PANTHER" id="PTHR31671:SF3">
    <property type="entry name" value="DIABETES AND OBESITY REGULATED, ISOFORM G"/>
    <property type="match status" value="1"/>
</dbReference>
<evidence type="ECO:0000313" key="13">
    <source>
        <dbReference type="Proteomes" id="UP001174909"/>
    </source>
</evidence>
<evidence type="ECO:0000256" key="4">
    <source>
        <dbReference type="ARBA" id="ARBA00023006"/>
    </source>
</evidence>
<evidence type="ECO:0000256" key="1">
    <source>
        <dbReference type="ARBA" id="ARBA00004419"/>
    </source>
</evidence>
<evidence type="ECO:0000256" key="10">
    <source>
        <dbReference type="ARBA" id="ARBA00034306"/>
    </source>
</evidence>
<keyword evidence="6" id="KW-0010">Activator</keyword>
<dbReference type="GO" id="GO:0000045">
    <property type="term" value="P:autophagosome assembly"/>
    <property type="evidence" value="ECO:0007669"/>
    <property type="project" value="TreeGrafter"/>
</dbReference>
<evidence type="ECO:0000256" key="7">
    <source>
        <dbReference type="ARBA" id="ARBA00023163"/>
    </source>
</evidence>
<sequence>MFSLLTNLVWGAQEETDAQSAVEAAQVEHSTREEEDEWLLITTGAEKTSDKGRSETTSQESECDRESVCSDGSWIIAPAPTFRATGSETVAEAGRSLENLLIEHPTMSVYGQVSLHGGREEEGGDEEREREQRRARAEAREMVLLRNRQRYQVARQLHVPVGSNRNHKTESPAKTDALRVTRKAARRHNNTRQRNARGRQVMSVKKCSFVAGRRRC</sequence>
<dbReference type="AlphaFoldDB" id="A0AA35RND0"/>
<reference evidence="12" key="1">
    <citation type="submission" date="2023-03" db="EMBL/GenBank/DDBJ databases">
        <authorList>
            <person name="Steffen K."/>
            <person name="Cardenas P."/>
        </authorList>
    </citation>
    <scope>NUCLEOTIDE SEQUENCE</scope>
</reference>
<dbReference type="GO" id="GO:0005776">
    <property type="term" value="C:autophagosome"/>
    <property type="evidence" value="ECO:0007669"/>
    <property type="project" value="UniProtKB-SubCell"/>
</dbReference>
<name>A0AA35RND0_GEOBA</name>
<dbReference type="GO" id="GO:0045893">
    <property type="term" value="P:positive regulation of DNA-templated transcription"/>
    <property type="evidence" value="ECO:0007669"/>
    <property type="project" value="TreeGrafter"/>
</dbReference>
<keyword evidence="5" id="KW-0805">Transcription regulation</keyword>
<dbReference type="PANTHER" id="PTHR31671">
    <property type="entry name" value="DIABETES AND OBESITY REGULATED, ISOFORM G"/>
    <property type="match status" value="1"/>
</dbReference>
<dbReference type="EMBL" id="CASHTH010001390">
    <property type="protein sequence ID" value="CAI8014750.1"/>
    <property type="molecule type" value="Genomic_DNA"/>
</dbReference>
<evidence type="ECO:0000256" key="8">
    <source>
        <dbReference type="ARBA" id="ARBA00023242"/>
    </source>
</evidence>
<evidence type="ECO:0000313" key="12">
    <source>
        <dbReference type="EMBL" id="CAI8014750.1"/>
    </source>
</evidence>
<keyword evidence="13" id="KW-1185">Reference proteome</keyword>
<protein>
    <submittedName>
        <fullName evidence="12">Tumor protein p53-inducible nuclear protein 1</fullName>
    </submittedName>
</protein>
<accession>A0AA35RND0</accession>
<dbReference type="GO" id="GO:0016604">
    <property type="term" value="C:nuclear body"/>
    <property type="evidence" value="ECO:0007669"/>
    <property type="project" value="UniProtKB-SubCell"/>
</dbReference>
<comment type="caution">
    <text evidence="12">The sequence shown here is derived from an EMBL/GenBank/DDBJ whole genome shotgun (WGS) entry which is preliminary data.</text>
</comment>
<keyword evidence="9" id="KW-0968">Cytoplasmic vesicle</keyword>
<keyword evidence="4" id="KW-0072">Autophagy</keyword>
<dbReference type="Proteomes" id="UP001174909">
    <property type="component" value="Unassembled WGS sequence"/>
</dbReference>
<evidence type="ECO:0000256" key="9">
    <source>
        <dbReference type="ARBA" id="ARBA00023329"/>
    </source>
</evidence>
<keyword evidence="7" id="KW-0804">Transcription</keyword>
<evidence type="ECO:0000256" key="6">
    <source>
        <dbReference type="ARBA" id="ARBA00023159"/>
    </source>
</evidence>
<keyword evidence="8" id="KW-0539">Nucleus</keyword>
<proteinExistence type="predicted"/>
<evidence type="ECO:0000256" key="2">
    <source>
        <dbReference type="ARBA" id="ARBA00004514"/>
    </source>
</evidence>
<dbReference type="InterPro" id="IPR029431">
    <property type="entry name" value="TP53INP"/>
</dbReference>
<gene>
    <name evidence="12" type="ORF">GBAR_LOCUS9200</name>
</gene>
<evidence type="ECO:0000256" key="11">
    <source>
        <dbReference type="SAM" id="MobiDB-lite"/>
    </source>
</evidence>
<keyword evidence="3" id="KW-0963">Cytoplasm</keyword>
<comment type="subcellular location">
    <subcellularLocation>
        <location evidence="2">Cytoplasm</location>
        <location evidence="2">Cytosol</location>
    </subcellularLocation>
    <subcellularLocation>
        <location evidence="1">Cytoplasmic vesicle</location>
        <location evidence="1">Autophagosome</location>
    </subcellularLocation>
    <subcellularLocation>
        <location evidence="10">Nucleus</location>
        <location evidence="10">Nuclear body</location>
    </subcellularLocation>
</comment>
<dbReference type="GO" id="GO:0031410">
    <property type="term" value="C:cytoplasmic vesicle"/>
    <property type="evidence" value="ECO:0007669"/>
    <property type="project" value="UniProtKB-KW"/>
</dbReference>
<evidence type="ECO:0000256" key="3">
    <source>
        <dbReference type="ARBA" id="ARBA00022490"/>
    </source>
</evidence>
<dbReference type="GO" id="GO:0005829">
    <property type="term" value="C:cytosol"/>
    <property type="evidence" value="ECO:0007669"/>
    <property type="project" value="UniProtKB-SubCell"/>
</dbReference>
<feature type="region of interest" description="Disordered" evidence="11">
    <location>
        <begin position="28"/>
        <end position="66"/>
    </location>
</feature>
<evidence type="ECO:0000256" key="5">
    <source>
        <dbReference type="ARBA" id="ARBA00023015"/>
    </source>
</evidence>